<dbReference type="InterPro" id="IPR029068">
    <property type="entry name" value="Glyas_Bleomycin-R_OHBP_Dase"/>
</dbReference>
<dbReference type="Proteomes" id="UP001597308">
    <property type="component" value="Unassembled WGS sequence"/>
</dbReference>
<dbReference type="EMBL" id="JBHUER010000002">
    <property type="protein sequence ID" value="MFD1701968.1"/>
    <property type="molecule type" value="Genomic_DNA"/>
</dbReference>
<protein>
    <submittedName>
        <fullName evidence="2">VOC family protein</fullName>
    </submittedName>
</protein>
<proteinExistence type="predicted"/>
<evidence type="ECO:0000259" key="1">
    <source>
        <dbReference type="Pfam" id="PF06983"/>
    </source>
</evidence>
<dbReference type="SUPFAM" id="SSF54593">
    <property type="entry name" value="Glyoxalase/Bleomycin resistance protein/Dihydroxybiphenyl dioxygenase"/>
    <property type="match status" value="1"/>
</dbReference>
<dbReference type="PANTHER" id="PTHR33990">
    <property type="entry name" value="PROTEIN YJDN-RELATED"/>
    <property type="match status" value="1"/>
</dbReference>
<gene>
    <name evidence="2" type="ORF">ACFSCV_03020</name>
</gene>
<accession>A0ABW4K5W1</accession>
<evidence type="ECO:0000313" key="3">
    <source>
        <dbReference type="Proteomes" id="UP001597308"/>
    </source>
</evidence>
<dbReference type="InterPro" id="IPR028973">
    <property type="entry name" value="PhnB-like"/>
</dbReference>
<dbReference type="Gene3D" id="3.10.180.10">
    <property type="entry name" value="2,3-Dihydroxybiphenyl 1,2-Dioxygenase, domain 1"/>
    <property type="match status" value="1"/>
</dbReference>
<reference evidence="3" key="1">
    <citation type="journal article" date="2019" name="Int. J. Syst. Evol. Microbiol.">
        <title>The Global Catalogue of Microorganisms (GCM) 10K type strain sequencing project: providing services to taxonomists for standard genome sequencing and annotation.</title>
        <authorList>
            <consortium name="The Broad Institute Genomics Platform"/>
            <consortium name="The Broad Institute Genome Sequencing Center for Infectious Disease"/>
            <person name="Wu L."/>
            <person name="Ma J."/>
        </authorList>
    </citation>
    <scope>NUCLEOTIDE SEQUENCE [LARGE SCALE GENOMIC DNA]</scope>
    <source>
        <strain evidence="3">KCTC 23707</strain>
    </source>
</reference>
<sequence>MHVPTQKIIPNLWFDWNAEKAVAFYVSLFDDGRVTSVARYGADGPGRAGEVMAIGFEIAGQSFTAINGGPHFRFTGAISLFIGCSSQTELDALWDKLSDGGTPQSCGWITDRFGVTWQVNAAEIGAWVADPDAERSARVMQAMLPMTKIDIAALRQAYDGG</sequence>
<organism evidence="2 3">
    <name type="scientific">Methylopila henanensis</name>
    <dbReference type="NCBI Taxonomy" id="873516"/>
    <lineage>
        <taxon>Bacteria</taxon>
        <taxon>Pseudomonadati</taxon>
        <taxon>Pseudomonadota</taxon>
        <taxon>Alphaproteobacteria</taxon>
        <taxon>Hyphomicrobiales</taxon>
        <taxon>Methylopilaceae</taxon>
        <taxon>Methylopila</taxon>
    </lineage>
</organism>
<dbReference type="PIRSF" id="PIRSF021700">
    <property type="entry name" value="3_dmu_93_MTrfase"/>
    <property type="match status" value="1"/>
</dbReference>
<feature type="domain" description="PhnB-like" evidence="1">
    <location>
        <begin position="6"/>
        <end position="119"/>
    </location>
</feature>
<dbReference type="RefSeq" id="WP_378796889.1">
    <property type="nucleotide sequence ID" value="NZ_JBHUER010000002.1"/>
</dbReference>
<keyword evidence="3" id="KW-1185">Reference proteome</keyword>
<dbReference type="CDD" id="cd06588">
    <property type="entry name" value="PhnB_like"/>
    <property type="match status" value="1"/>
</dbReference>
<evidence type="ECO:0000313" key="2">
    <source>
        <dbReference type="EMBL" id="MFD1701968.1"/>
    </source>
</evidence>
<dbReference type="Pfam" id="PF06983">
    <property type="entry name" value="3-dmu-9_3-mt"/>
    <property type="match status" value="1"/>
</dbReference>
<name>A0ABW4K5W1_9HYPH</name>
<comment type="caution">
    <text evidence="2">The sequence shown here is derived from an EMBL/GenBank/DDBJ whole genome shotgun (WGS) entry which is preliminary data.</text>
</comment>
<dbReference type="InterPro" id="IPR009725">
    <property type="entry name" value="3_dmu_93_MTrfase"/>
</dbReference>